<proteinExistence type="predicted"/>
<organism evidence="1 2">
    <name type="scientific">Macroventuria anomochaeta</name>
    <dbReference type="NCBI Taxonomy" id="301207"/>
    <lineage>
        <taxon>Eukaryota</taxon>
        <taxon>Fungi</taxon>
        <taxon>Dikarya</taxon>
        <taxon>Ascomycota</taxon>
        <taxon>Pezizomycotina</taxon>
        <taxon>Dothideomycetes</taxon>
        <taxon>Pleosporomycetidae</taxon>
        <taxon>Pleosporales</taxon>
        <taxon>Pleosporineae</taxon>
        <taxon>Didymellaceae</taxon>
        <taxon>Macroventuria</taxon>
    </lineage>
</organism>
<dbReference type="Proteomes" id="UP000799754">
    <property type="component" value="Unassembled WGS sequence"/>
</dbReference>
<accession>A0ACB6RK87</accession>
<gene>
    <name evidence="1" type="ORF">BU25DRAFT_230614</name>
</gene>
<feature type="non-terminal residue" evidence="1">
    <location>
        <position position="97"/>
    </location>
</feature>
<evidence type="ECO:0000313" key="2">
    <source>
        <dbReference type="Proteomes" id="UP000799754"/>
    </source>
</evidence>
<keyword evidence="2" id="KW-1185">Reference proteome</keyword>
<protein>
    <submittedName>
        <fullName evidence="1">Uncharacterized protein</fullName>
    </submittedName>
</protein>
<name>A0ACB6RK87_9PLEO</name>
<sequence length="97" mass="10890">MPVKDALAEAGAAGQVEGLSYTKLAKKHGVVRSTLTRQLKGKSASKKDQALKQRLLHPHDEAEVLQYIRELTERHLMPTRQMIINFVTPLCAWEPSQ</sequence>
<comment type="caution">
    <text evidence="1">The sequence shown here is derived from an EMBL/GenBank/DDBJ whole genome shotgun (WGS) entry which is preliminary data.</text>
</comment>
<evidence type="ECO:0000313" key="1">
    <source>
        <dbReference type="EMBL" id="KAF2621762.1"/>
    </source>
</evidence>
<reference evidence="1" key="1">
    <citation type="journal article" date="2020" name="Stud. Mycol.">
        <title>101 Dothideomycetes genomes: a test case for predicting lifestyles and emergence of pathogens.</title>
        <authorList>
            <person name="Haridas S."/>
            <person name="Albert R."/>
            <person name="Binder M."/>
            <person name="Bloem J."/>
            <person name="Labutti K."/>
            <person name="Salamov A."/>
            <person name="Andreopoulos B."/>
            <person name="Baker S."/>
            <person name="Barry K."/>
            <person name="Bills G."/>
            <person name="Bluhm B."/>
            <person name="Cannon C."/>
            <person name="Castanera R."/>
            <person name="Culley D."/>
            <person name="Daum C."/>
            <person name="Ezra D."/>
            <person name="Gonzalez J."/>
            <person name="Henrissat B."/>
            <person name="Kuo A."/>
            <person name="Liang C."/>
            <person name="Lipzen A."/>
            <person name="Lutzoni F."/>
            <person name="Magnuson J."/>
            <person name="Mondo S."/>
            <person name="Nolan M."/>
            <person name="Ohm R."/>
            <person name="Pangilinan J."/>
            <person name="Park H.-J."/>
            <person name="Ramirez L."/>
            <person name="Alfaro M."/>
            <person name="Sun H."/>
            <person name="Tritt A."/>
            <person name="Yoshinaga Y."/>
            <person name="Zwiers L.-H."/>
            <person name="Turgeon B."/>
            <person name="Goodwin S."/>
            <person name="Spatafora J."/>
            <person name="Crous P."/>
            <person name="Grigoriev I."/>
        </authorList>
    </citation>
    <scope>NUCLEOTIDE SEQUENCE</scope>
    <source>
        <strain evidence="1">CBS 525.71</strain>
    </source>
</reference>
<dbReference type="EMBL" id="MU006751">
    <property type="protein sequence ID" value="KAF2621762.1"/>
    <property type="molecule type" value="Genomic_DNA"/>
</dbReference>